<evidence type="ECO:0000256" key="1">
    <source>
        <dbReference type="ARBA" id="ARBA00004123"/>
    </source>
</evidence>
<dbReference type="InterPro" id="IPR011598">
    <property type="entry name" value="bHLH_dom"/>
</dbReference>
<comment type="subunit">
    <text evidence="8">Transcription repression requires formation of a complex with a corepressor protein of the Groucho/TLE family.</text>
</comment>
<evidence type="ECO:0000313" key="12">
    <source>
        <dbReference type="Proteomes" id="UP000264820"/>
    </source>
</evidence>
<reference evidence="11" key="2">
    <citation type="submission" date="2025-09" db="UniProtKB">
        <authorList>
            <consortium name="Ensembl"/>
        </authorList>
    </citation>
    <scope>IDENTIFICATION</scope>
</reference>
<dbReference type="GO" id="GO:0046983">
    <property type="term" value="F:protein dimerization activity"/>
    <property type="evidence" value="ECO:0007669"/>
    <property type="project" value="InterPro"/>
</dbReference>
<dbReference type="InterPro" id="IPR050370">
    <property type="entry name" value="HES_HEY"/>
</dbReference>
<dbReference type="AlphaFoldDB" id="A0A3Q2XEW9"/>
<evidence type="ECO:0000256" key="8">
    <source>
        <dbReference type="ARBA" id="ARBA00023791"/>
    </source>
</evidence>
<proteinExistence type="predicted"/>
<keyword evidence="12" id="KW-1185">Reference proteome</keyword>
<dbReference type="Gene3D" id="4.10.280.10">
    <property type="entry name" value="Helix-loop-helix DNA-binding domain"/>
    <property type="match status" value="1"/>
</dbReference>
<keyword evidence="2" id="KW-0217">Developmental protein</keyword>
<name>A0A3Q2XEW9_HIPCM</name>
<feature type="domain" description="BHLH" evidence="10">
    <location>
        <begin position="16"/>
        <end position="73"/>
    </location>
</feature>
<evidence type="ECO:0000256" key="2">
    <source>
        <dbReference type="ARBA" id="ARBA00022473"/>
    </source>
</evidence>
<keyword evidence="7" id="KW-0539">Nucleus</keyword>
<evidence type="ECO:0000313" key="11">
    <source>
        <dbReference type="Ensembl" id="ENSHCOP00000002813.1"/>
    </source>
</evidence>
<dbReference type="GO" id="GO:0003677">
    <property type="term" value="F:DNA binding"/>
    <property type="evidence" value="ECO:0007669"/>
    <property type="project" value="UniProtKB-KW"/>
</dbReference>
<dbReference type="SMART" id="SM00353">
    <property type="entry name" value="HLH"/>
    <property type="match status" value="1"/>
</dbReference>
<accession>A0A3Q2XEW9</accession>
<keyword evidence="6" id="KW-0804">Transcription</keyword>
<dbReference type="PROSITE" id="PS50888">
    <property type="entry name" value="BHLH"/>
    <property type="match status" value="1"/>
</dbReference>
<evidence type="ECO:0000259" key="10">
    <source>
        <dbReference type="PROSITE" id="PS50888"/>
    </source>
</evidence>
<organism evidence="11 12">
    <name type="scientific">Hippocampus comes</name>
    <name type="common">Tiger tail seahorse</name>
    <dbReference type="NCBI Taxonomy" id="109280"/>
    <lineage>
        <taxon>Eukaryota</taxon>
        <taxon>Metazoa</taxon>
        <taxon>Chordata</taxon>
        <taxon>Craniata</taxon>
        <taxon>Vertebrata</taxon>
        <taxon>Euteleostomi</taxon>
        <taxon>Actinopterygii</taxon>
        <taxon>Neopterygii</taxon>
        <taxon>Teleostei</taxon>
        <taxon>Neoteleostei</taxon>
        <taxon>Acanthomorphata</taxon>
        <taxon>Syngnathiaria</taxon>
        <taxon>Syngnathiformes</taxon>
        <taxon>Syngnathoidei</taxon>
        <taxon>Syngnathidae</taxon>
        <taxon>Hippocampus</taxon>
    </lineage>
</organism>
<evidence type="ECO:0000256" key="5">
    <source>
        <dbReference type="ARBA" id="ARBA00023125"/>
    </source>
</evidence>
<feature type="compositionally biased region" description="Polar residues" evidence="9">
    <location>
        <begin position="242"/>
        <end position="261"/>
    </location>
</feature>
<dbReference type="Pfam" id="PF00010">
    <property type="entry name" value="HLH"/>
    <property type="match status" value="1"/>
</dbReference>
<comment type="subcellular location">
    <subcellularLocation>
        <location evidence="1">Nucleus</location>
    </subcellularLocation>
</comment>
<evidence type="ECO:0000256" key="3">
    <source>
        <dbReference type="ARBA" id="ARBA00022491"/>
    </source>
</evidence>
<dbReference type="InterPro" id="IPR036638">
    <property type="entry name" value="HLH_DNA-bd_sf"/>
</dbReference>
<dbReference type="PANTHER" id="PTHR10985">
    <property type="entry name" value="BASIC HELIX-LOOP-HELIX TRANSCRIPTION FACTOR, HES-RELATED"/>
    <property type="match status" value="1"/>
</dbReference>
<dbReference type="FunFam" id="4.10.280.10:FF:000063">
    <property type="entry name" value="transcription factor HES-7 isoform X1"/>
    <property type="match status" value="1"/>
</dbReference>
<dbReference type="SUPFAM" id="SSF47459">
    <property type="entry name" value="HLH, helix-loop-helix DNA-binding domain"/>
    <property type="match status" value="1"/>
</dbReference>
<dbReference type="GeneTree" id="ENSGT00730000111282"/>
<dbReference type="Ensembl" id="ENSHCOT00000009801.1">
    <property type="protein sequence ID" value="ENSHCOP00000002813.1"/>
    <property type="gene ID" value="ENSHCOG00000004053.1"/>
</dbReference>
<keyword evidence="4" id="KW-0805">Transcription regulation</keyword>
<dbReference type="OMA" id="NTFVLHH"/>
<dbReference type="STRING" id="109280.ENSHCOP00000002813"/>
<evidence type="ECO:0000256" key="6">
    <source>
        <dbReference type="ARBA" id="ARBA00023163"/>
    </source>
</evidence>
<feature type="region of interest" description="Disordered" evidence="9">
    <location>
        <begin position="242"/>
        <end position="267"/>
    </location>
</feature>
<evidence type="ECO:0000256" key="7">
    <source>
        <dbReference type="ARBA" id="ARBA00023242"/>
    </source>
</evidence>
<keyword evidence="5" id="KW-0238">DNA-binding</keyword>
<dbReference type="CDD" id="cd11462">
    <property type="entry name" value="bHLH-O_HES7"/>
    <property type="match status" value="1"/>
</dbReference>
<dbReference type="GO" id="GO:0005634">
    <property type="term" value="C:nucleus"/>
    <property type="evidence" value="ECO:0007669"/>
    <property type="project" value="UniProtKB-SubCell"/>
</dbReference>
<keyword evidence="3" id="KW-0678">Repressor</keyword>
<protein>
    <submittedName>
        <fullName evidence="11">Hairy-related 11</fullName>
    </submittedName>
</protein>
<dbReference type="Proteomes" id="UP000264820">
    <property type="component" value="Unplaced"/>
</dbReference>
<evidence type="ECO:0000256" key="4">
    <source>
        <dbReference type="ARBA" id="ARBA00023015"/>
    </source>
</evidence>
<dbReference type="InterPro" id="IPR032644">
    <property type="entry name" value="HES-7_bHLH-O"/>
</dbReference>
<sequence>MTRNFAKTLEEDNKSRKRILKPAVEKKRRDRINKSLAELRSLLLTNTADPRLQNPKIEKAEILDLTVEYLHKWTDGKKMSNGYFDPSGPPCFTVEGAGFRQCMWQMASYMHKMPALQRAGLMEGLKHHAEKHRAEQQPSFNSRTTLTDAASAEVISTSEIQDSHNALLLSHSPPQPHGCSTPLHSPPTSPWFSTFSSSSPPFPSFACHFSFSPSLSPLSANTSFSSLPHSLHAGPTVFHYPSVTSSRSPPLPTQSQKSSALTWRPWF</sequence>
<reference evidence="11" key="1">
    <citation type="submission" date="2025-08" db="UniProtKB">
        <authorList>
            <consortium name="Ensembl"/>
        </authorList>
    </citation>
    <scope>IDENTIFICATION</scope>
</reference>
<evidence type="ECO:0000256" key="9">
    <source>
        <dbReference type="SAM" id="MobiDB-lite"/>
    </source>
</evidence>